<protein>
    <recommendedName>
        <fullName evidence="1">peptidylprolyl isomerase</fullName>
        <ecNumber evidence="1">5.2.1.8</ecNumber>
    </recommendedName>
</protein>
<evidence type="ECO:0000256" key="3">
    <source>
        <dbReference type="ARBA" id="ARBA00023235"/>
    </source>
</evidence>
<feature type="chain" id="PRO_5003837404" description="peptidylprolyl isomerase" evidence="4">
    <location>
        <begin position="22"/>
        <end position="644"/>
    </location>
</feature>
<sequence length="644" mass="70576">MRHQRSLNYALIGVAVATALAVHSPEASAVAFHPPRIRRSGGPAAASLTQRVVRSLVSRDDDFGLEASDAGGEYDELSPVDDSLLKPRRRRVFLREVLSASGMAAWTLFPRPIGARSVDSYFSLRNNNNIIPYAQRGIMQRQQQDEFAAKRRKLLDNRKKYQPFASSWKTVEQCLLGLLPVKNATFRKLQGLIEDLNVRQSSETDWSDTCLEIAVILSYLDSKRSSLEPVFNQDDPTELYISKSSLGERNIEELRSKLEKMAEIAASGENEELGPAADIVVSNFVEKKRQALFALAELGELLVPSFPFAVPTQGKFSYLPRLLGRCRVTFTFERSSSQKAFGVKLGDGEILGNVTIIADGYAAPITAGNFVDLAQRNFYTGLSVKSIRKRLGLVPTWSDNVIVNDLQDLKDGFDDFAADLDPKLSRQGKSAGGVRELVYDESRMSTDAVLPILGSFNEGFYDPLTAKPRRIPLEVVALDASSPSKSTLTYSSSYAPLDDVPSTGNTKYSYASSSAQRSFSSATTQESSNSTATTFSNLDPVLSFDTPDLVALNHPDRFSNGGSSEFFAVPRKDGSRLSKLLDGQYAPFGYITAGADVYNSLKPGDVIKTTQVSAVGLLNLVRIRKNAFEGDADQEEVQGEEVTS</sequence>
<evidence type="ECO:0000313" key="5">
    <source>
        <dbReference type="EMBL" id="EJK63746.1"/>
    </source>
</evidence>
<organism evidence="5 6">
    <name type="scientific">Thalassiosira oceanica</name>
    <name type="common">Marine diatom</name>
    <dbReference type="NCBI Taxonomy" id="159749"/>
    <lineage>
        <taxon>Eukaryota</taxon>
        <taxon>Sar</taxon>
        <taxon>Stramenopiles</taxon>
        <taxon>Ochrophyta</taxon>
        <taxon>Bacillariophyta</taxon>
        <taxon>Coscinodiscophyceae</taxon>
        <taxon>Thalassiosirophycidae</taxon>
        <taxon>Thalassiosirales</taxon>
        <taxon>Thalassiosiraceae</taxon>
        <taxon>Thalassiosira</taxon>
    </lineage>
</organism>
<dbReference type="EMBL" id="AGNL01018034">
    <property type="protein sequence ID" value="EJK63746.1"/>
    <property type="molecule type" value="Genomic_DNA"/>
</dbReference>
<dbReference type="InterPro" id="IPR029000">
    <property type="entry name" value="Cyclophilin-like_dom_sf"/>
</dbReference>
<dbReference type="eggNOG" id="ENOG502SRDI">
    <property type="taxonomic scope" value="Eukaryota"/>
</dbReference>
<feature type="signal peptide" evidence="4">
    <location>
        <begin position="1"/>
        <end position="21"/>
    </location>
</feature>
<evidence type="ECO:0000256" key="4">
    <source>
        <dbReference type="SAM" id="SignalP"/>
    </source>
</evidence>
<dbReference type="OMA" id="QYAPFGY"/>
<keyword evidence="2" id="KW-0697">Rotamase</keyword>
<accession>K0SRV4</accession>
<dbReference type="AlphaFoldDB" id="K0SRV4"/>
<evidence type="ECO:0000256" key="1">
    <source>
        <dbReference type="ARBA" id="ARBA00013194"/>
    </source>
</evidence>
<dbReference type="GO" id="GO:0003755">
    <property type="term" value="F:peptidyl-prolyl cis-trans isomerase activity"/>
    <property type="evidence" value="ECO:0007669"/>
    <property type="project" value="UniProtKB-KW"/>
</dbReference>
<dbReference type="PANTHER" id="PTHR43246">
    <property type="entry name" value="PEPTIDYL-PROLYL CIS-TRANS ISOMERASE CYP38, CHLOROPLASTIC"/>
    <property type="match status" value="1"/>
</dbReference>
<dbReference type="EC" id="5.2.1.8" evidence="1"/>
<dbReference type="InterPro" id="IPR044665">
    <property type="entry name" value="E_coli_cyclophilin_A-like"/>
</dbReference>
<keyword evidence="3" id="KW-0413">Isomerase</keyword>
<dbReference type="Gene3D" id="2.40.100.10">
    <property type="entry name" value="Cyclophilin-like"/>
    <property type="match status" value="1"/>
</dbReference>
<proteinExistence type="predicted"/>
<dbReference type="Proteomes" id="UP000266841">
    <property type="component" value="Unassembled WGS sequence"/>
</dbReference>
<keyword evidence="4" id="KW-0732">Signal</keyword>
<evidence type="ECO:0000313" key="6">
    <source>
        <dbReference type="Proteomes" id="UP000266841"/>
    </source>
</evidence>
<gene>
    <name evidence="5" type="ORF">THAOC_15579</name>
</gene>
<comment type="caution">
    <text evidence="5">The sequence shown here is derived from an EMBL/GenBank/DDBJ whole genome shotgun (WGS) entry which is preliminary data.</text>
</comment>
<name>K0SRV4_THAOC</name>
<reference evidence="5 6" key="1">
    <citation type="journal article" date="2012" name="Genome Biol.">
        <title>Genome and low-iron response of an oceanic diatom adapted to chronic iron limitation.</title>
        <authorList>
            <person name="Lommer M."/>
            <person name="Specht M."/>
            <person name="Roy A.S."/>
            <person name="Kraemer L."/>
            <person name="Andreson R."/>
            <person name="Gutowska M.A."/>
            <person name="Wolf J."/>
            <person name="Bergner S.V."/>
            <person name="Schilhabel M.B."/>
            <person name="Klostermeier U.C."/>
            <person name="Beiko R.G."/>
            <person name="Rosenstiel P."/>
            <person name="Hippler M."/>
            <person name="Laroche J."/>
        </authorList>
    </citation>
    <scope>NUCLEOTIDE SEQUENCE [LARGE SCALE GENOMIC DNA]</scope>
    <source>
        <strain evidence="5 6">CCMP1005</strain>
    </source>
</reference>
<evidence type="ECO:0000256" key="2">
    <source>
        <dbReference type="ARBA" id="ARBA00023110"/>
    </source>
</evidence>
<keyword evidence="6" id="KW-1185">Reference proteome</keyword>
<dbReference type="OrthoDB" id="1735926at2759"/>